<dbReference type="SUPFAM" id="SSF52833">
    <property type="entry name" value="Thioredoxin-like"/>
    <property type="match status" value="1"/>
</dbReference>
<organism evidence="1 2">
    <name type="scientific">Nocardiopsis rhodophaea</name>
    <dbReference type="NCBI Taxonomy" id="280238"/>
    <lineage>
        <taxon>Bacteria</taxon>
        <taxon>Bacillati</taxon>
        <taxon>Actinomycetota</taxon>
        <taxon>Actinomycetes</taxon>
        <taxon>Streptosporangiales</taxon>
        <taxon>Nocardiopsidaceae</taxon>
        <taxon>Nocardiopsis</taxon>
    </lineage>
</organism>
<proteinExistence type="predicted"/>
<gene>
    <name evidence="1" type="ORF">GCM10009799_14510</name>
</gene>
<reference evidence="1 2" key="1">
    <citation type="journal article" date="2019" name="Int. J. Syst. Evol. Microbiol.">
        <title>The Global Catalogue of Microorganisms (GCM) 10K type strain sequencing project: providing services to taxonomists for standard genome sequencing and annotation.</title>
        <authorList>
            <consortium name="The Broad Institute Genomics Platform"/>
            <consortium name="The Broad Institute Genome Sequencing Center for Infectious Disease"/>
            <person name="Wu L."/>
            <person name="Ma J."/>
        </authorList>
    </citation>
    <scope>NUCLEOTIDE SEQUENCE [LARGE SCALE GENOMIC DNA]</scope>
    <source>
        <strain evidence="1 2">JCM 15313</strain>
    </source>
</reference>
<dbReference type="EMBL" id="BAAAPC010000005">
    <property type="protein sequence ID" value="GAA1989823.1"/>
    <property type="molecule type" value="Genomic_DNA"/>
</dbReference>
<dbReference type="InterPro" id="IPR036249">
    <property type="entry name" value="Thioredoxin-like_sf"/>
</dbReference>
<sequence>MPVLITVVTLVGVLCALDLVLTFGVIKRLREHTEALSNLSGRGSLGPGEEVGTFTTATVDGETLTRDALVGDTLVGFFSPSCAPCREQLPKFVDRARQMPGGREHVLAAVVGDGAAAEHMVAELRAVARVVAERPGGGALSTAFQAVAFPAVLRVSGGDDRTPQVMDARVDLGRPLLAFGQ</sequence>
<dbReference type="Proteomes" id="UP001501585">
    <property type="component" value="Unassembled WGS sequence"/>
</dbReference>
<evidence type="ECO:0000313" key="1">
    <source>
        <dbReference type="EMBL" id="GAA1989823.1"/>
    </source>
</evidence>
<evidence type="ECO:0008006" key="3">
    <source>
        <dbReference type="Google" id="ProtNLM"/>
    </source>
</evidence>
<comment type="caution">
    <text evidence="1">The sequence shown here is derived from an EMBL/GenBank/DDBJ whole genome shotgun (WGS) entry which is preliminary data.</text>
</comment>
<evidence type="ECO:0000313" key="2">
    <source>
        <dbReference type="Proteomes" id="UP001501585"/>
    </source>
</evidence>
<keyword evidence="2" id="KW-1185">Reference proteome</keyword>
<name>A0ABN2SNM4_9ACTN</name>
<dbReference type="Gene3D" id="3.40.30.10">
    <property type="entry name" value="Glutaredoxin"/>
    <property type="match status" value="1"/>
</dbReference>
<accession>A0ABN2SNM4</accession>
<protein>
    <recommendedName>
        <fullName evidence="3">Thioredoxin domain-containing protein</fullName>
    </recommendedName>
</protein>